<organism evidence="1">
    <name type="scientific">viral metagenome</name>
    <dbReference type="NCBI Taxonomy" id="1070528"/>
    <lineage>
        <taxon>unclassified sequences</taxon>
        <taxon>metagenomes</taxon>
        <taxon>organismal metagenomes</taxon>
    </lineage>
</organism>
<proteinExistence type="predicted"/>
<evidence type="ECO:0000313" key="2">
    <source>
        <dbReference type="EMBL" id="QJI04412.1"/>
    </source>
</evidence>
<name>A0A6H2A639_9ZZZZ</name>
<protein>
    <submittedName>
        <fullName evidence="1">Uncharacterized protein</fullName>
    </submittedName>
</protein>
<dbReference type="EMBL" id="MT145177">
    <property type="protein sequence ID" value="QJI04412.1"/>
    <property type="molecule type" value="Genomic_DNA"/>
</dbReference>
<evidence type="ECO:0000313" key="1">
    <source>
        <dbReference type="EMBL" id="QJA55101.1"/>
    </source>
</evidence>
<dbReference type="EMBL" id="MT144567">
    <property type="protein sequence ID" value="QJA55101.1"/>
    <property type="molecule type" value="Genomic_DNA"/>
</dbReference>
<sequence length="57" mass="7004">MKDWHVYPNNDFKEHNTNSKECRCNPRVEGSEDDTCWIVIHKAYDMREYREEEQVIN</sequence>
<gene>
    <name evidence="1" type="ORF">TM448A06871_0008</name>
    <name evidence="2" type="ORF">TM448B08059_0006</name>
</gene>
<dbReference type="AlphaFoldDB" id="A0A6H2A639"/>
<accession>A0A6H2A639</accession>
<reference evidence="1" key="1">
    <citation type="submission" date="2020-03" db="EMBL/GenBank/DDBJ databases">
        <title>The deep terrestrial virosphere.</title>
        <authorList>
            <person name="Holmfeldt K."/>
            <person name="Nilsson E."/>
            <person name="Simone D."/>
            <person name="Lopez-Fernandez M."/>
            <person name="Wu X."/>
            <person name="de Brujin I."/>
            <person name="Lundin D."/>
            <person name="Andersson A."/>
            <person name="Bertilsson S."/>
            <person name="Dopson M."/>
        </authorList>
    </citation>
    <scope>NUCLEOTIDE SEQUENCE</scope>
    <source>
        <strain evidence="1">TM448A06871</strain>
        <strain evidence="2">TM448B08059</strain>
    </source>
</reference>